<feature type="compositionally biased region" description="Pro residues" evidence="1">
    <location>
        <begin position="1"/>
        <end position="13"/>
    </location>
</feature>
<gene>
    <name evidence="2" type="ORF">WISP_06213</name>
</gene>
<evidence type="ECO:0000313" key="3">
    <source>
        <dbReference type="Proteomes" id="UP001145742"/>
    </source>
</evidence>
<sequence>MAMGPIPPIPPKVPLERGTEPSEHKSHYSGYKTLKRTQSPKEQTQVERKLRINVYFPVDNIAVKRMAAAFSQYYGHGQEREKLLLTILFVLEMMSEYGVEYHWPVEVSCQLA</sequence>
<keyword evidence="3" id="KW-1185">Reference proteome</keyword>
<evidence type="ECO:0000256" key="1">
    <source>
        <dbReference type="SAM" id="MobiDB-lite"/>
    </source>
</evidence>
<name>A0ABQ9DX69_9PASS</name>
<dbReference type="Proteomes" id="UP001145742">
    <property type="component" value="Unassembled WGS sequence"/>
</dbReference>
<accession>A0ABQ9DX69</accession>
<organism evidence="2 3">
    <name type="scientific">Willisornis vidua</name>
    <name type="common">Xingu scale-backed antbird</name>
    <dbReference type="NCBI Taxonomy" id="1566151"/>
    <lineage>
        <taxon>Eukaryota</taxon>
        <taxon>Metazoa</taxon>
        <taxon>Chordata</taxon>
        <taxon>Craniata</taxon>
        <taxon>Vertebrata</taxon>
        <taxon>Euteleostomi</taxon>
        <taxon>Archelosauria</taxon>
        <taxon>Archosauria</taxon>
        <taxon>Dinosauria</taxon>
        <taxon>Saurischia</taxon>
        <taxon>Theropoda</taxon>
        <taxon>Coelurosauria</taxon>
        <taxon>Aves</taxon>
        <taxon>Neognathae</taxon>
        <taxon>Neoaves</taxon>
        <taxon>Telluraves</taxon>
        <taxon>Australaves</taxon>
        <taxon>Passeriformes</taxon>
        <taxon>Thamnophilidae</taxon>
        <taxon>Willisornis</taxon>
    </lineage>
</organism>
<evidence type="ECO:0000313" key="2">
    <source>
        <dbReference type="EMBL" id="KAJ7427515.1"/>
    </source>
</evidence>
<dbReference type="EMBL" id="WHWB01031949">
    <property type="protein sequence ID" value="KAJ7427515.1"/>
    <property type="molecule type" value="Genomic_DNA"/>
</dbReference>
<comment type="caution">
    <text evidence="2">The sequence shown here is derived from an EMBL/GenBank/DDBJ whole genome shotgun (WGS) entry which is preliminary data.</text>
</comment>
<feature type="compositionally biased region" description="Basic and acidic residues" evidence="1">
    <location>
        <begin position="14"/>
        <end position="26"/>
    </location>
</feature>
<reference evidence="2" key="1">
    <citation type="submission" date="2019-10" db="EMBL/GenBank/DDBJ databases">
        <authorList>
            <person name="Soares A.E.R."/>
            <person name="Aleixo A."/>
            <person name="Schneider P."/>
            <person name="Miyaki C.Y."/>
            <person name="Schneider M.P."/>
            <person name="Mello C."/>
            <person name="Vasconcelos A.T.R."/>
        </authorList>
    </citation>
    <scope>NUCLEOTIDE SEQUENCE</scope>
    <source>
        <tissue evidence="2">Muscle</tissue>
    </source>
</reference>
<protein>
    <submittedName>
        <fullName evidence="2">Uncharacterized protein</fullName>
    </submittedName>
</protein>
<feature type="region of interest" description="Disordered" evidence="1">
    <location>
        <begin position="1"/>
        <end position="45"/>
    </location>
</feature>
<proteinExistence type="predicted"/>